<dbReference type="OrthoDB" id="5945798at2759"/>
<dbReference type="GO" id="GO:0008270">
    <property type="term" value="F:zinc ion binding"/>
    <property type="evidence" value="ECO:0007669"/>
    <property type="project" value="UniProtKB-KW"/>
</dbReference>
<evidence type="ECO:0000256" key="4">
    <source>
        <dbReference type="PROSITE-ProRule" id="PRU00134"/>
    </source>
</evidence>
<keyword evidence="2 4" id="KW-0863">Zinc-finger</keyword>
<dbReference type="PROSITE" id="PS01360">
    <property type="entry name" value="ZF_MYND_1"/>
    <property type="match status" value="1"/>
</dbReference>
<feature type="region of interest" description="Disordered" evidence="5">
    <location>
        <begin position="71"/>
        <end position="92"/>
    </location>
</feature>
<evidence type="ECO:0000313" key="8">
    <source>
        <dbReference type="Proteomes" id="UP000701801"/>
    </source>
</evidence>
<evidence type="ECO:0000313" key="7">
    <source>
        <dbReference type="EMBL" id="CAG8973628.1"/>
    </source>
</evidence>
<sequence>MTTPLPDFTSPTLFPIFTTCPLTEDPPPPHPDPYYLLGTITENMTLTPVTPTFICKDRDGHAFAVTLKLTSRQSGEGSAPASGDGNFYESPRGRKAFGKGKCVVVPMARRKGAREENAELGRKEKKGFIEGLWRDGSESGSDGEGIFVLPTGLMNLIEIGERRRKEEGKKSCQGCGKSEEEVEGMVRCKGCESVWYCGKACQVLGWSKKGHKCECKVLRAVKDIFL</sequence>
<protein>
    <recommendedName>
        <fullName evidence="6">MYND-type domain-containing protein</fullName>
    </recommendedName>
</protein>
<gene>
    <name evidence="7" type="ORF">HYALB_00002193</name>
</gene>
<dbReference type="Pfam" id="PF01753">
    <property type="entry name" value="zf-MYND"/>
    <property type="match status" value="1"/>
</dbReference>
<dbReference type="Proteomes" id="UP000701801">
    <property type="component" value="Unassembled WGS sequence"/>
</dbReference>
<organism evidence="7 8">
    <name type="scientific">Hymenoscyphus albidus</name>
    <dbReference type="NCBI Taxonomy" id="595503"/>
    <lineage>
        <taxon>Eukaryota</taxon>
        <taxon>Fungi</taxon>
        <taxon>Dikarya</taxon>
        <taxon>Ascomycota</taxon>
        <taxon>Pezizomycotina</taxon>
        <taxon>Leotiomycetes</taxon>
        <taxon>Helotiales</taxon>
        <taxon>Helotiaceae</taxon>
        <taxon>Hymenoscyphus</taxon>
    </lineage>
</organism>
<dbReference type="PROSITE" id="PS50865">
    <property type="entry name" value="ZF_MYND_2"/>
    <property type="match status" value="1"/>
</dbReference>
<evidence type="ECO:0000256" key="1">
    <source>
        <dbReference type="ARBA" id="ARBA00022723"/>
    </source>
</evidence>
<reference evidence="7" key="1">
    <citation type="submission" date="2021-07" db="EMBL/GenBank/DDBJ databases">
        <authorList>
            <person name="Durling M."/>
        </authorList>
    </citation>
    <scope>NUCLEOTIDE SEQUENCE</scope>
</reference>
<evidence type="ECO:0000256" key="3">
    <source>
        <dbReference type="ARBA" id="ARBA00022833"/>
    </source>
</evidence>
<evidence type="ECO:0000256" key="5">
    <source>
        <dbReference type="SAM" id="MobiDB-lite"/>
    </source>
</evidence>
<keyword evidence="1" id="KW-0479">Metal-binding</keyword>
<comment type="caution">
    <text evidence="7">The sequence shown here is derived from an EMBL/GenBank/DDBJ whole genome shotgun (WGS) entry which is preliminary data.</text>
</comment>
<evidence type="ECO:0000259" key="6">
    <source>
        <dbReference type="PROSITE" id="PS50865"/>
    </source>
</evidence>
<keyword evidence="8" id="KW-1185">Reference proteome</keyword>
<dbReference type="SUPFAM" id="SSF144232">
    <property type="entry name" value="HIT/MYND zinc finger-like"/>
    <property type="match status" value="1"/>
</dbReference>
<proteinExistence type="predicted"/>
<dbReference type="Gene3D" id="6.10.140.2220">
    <property type="match status" value="1"/>
</dbReference>
<evidence type="ECO:0000256" key="2">
    <source>
        <dbReference type="ARBA" id="ARBA00022771"/>
    </source>
</evidence>
<keyword evidence="3" id="KW-0862">Zinc</keyword>
<feature type="domain" description="MYND-type" evidence="6">
    <location>
        <begin position="172"/>
        <end position="215"/>
    </location>
</feature>
<name>A0A9N9LGJ1_9HELO</name>
<dbReference type="AlphaFoldDB" id="A0A9N9LGJ1"/>
<dbReference type="InterPro" id="IPR002893">
    <property type="entry name" value="Znf_MYND"/>
</dbReference>
<dbReference type="EMBL" id="CAJVRM010000077">
    <property type="protein sequence ID" value="CAG8973628.1"/>
    <property type="molecule type" value="Genomic_DNA"/>
</dbReference>
<accession>A0A9N9LGJ1</accession>